<dbReference type="InterPro" id="IPR001680">
    <property type="entry name" value="WD40_rpt"/>
</dbReference>
<dbReference type="GO" id="GO:0043291">
    <property type="term" value="C:RAVE complex"/>
    <property type="evidence" value="ECO:0007669"/>
    <property type="project" value="TreeGrafter"/>
</dbReference>
<dbReference type="Proteomes" id="UP000504617">
    <property type="component" value="Unplaced"/>
</dbReference>
<dbReference type="InterPro" id="IPR015943">
    <property type="entry name" value="WD40/YVTN_repeat-like_dom_sf"/>
</dbReference>
<dbReference type="SUPFAM" id="SSF50978">
    <property type="entry name" value="WD40 repeat-like"/>
    <property type="match status" value="1"/>
</dbReference>
<dbReference type="GeneID" id="106544052"/>
<gene>
    <name evidence="2" type="primary">LOC106544052</name>
</gene>
<accession>A0A6I9XIS8</accession>
<dbReference type="GO" id="GO:0007035">
    <property type="term" value="P:vacuolar acidification"/>
    <property type="evidence" value="ECO:0007669"/>
    <property type="project" value="TreeGrafter"/>
</dbReference>
<dbReference type="RefSeq" id="XP_013915669.1">
    <property type="nucleotide sequence ID" value="XM_014060194.1"/>
</dbReference>
<proteinExistence type="predicted"/>
<dbReference type="InterPro" id="IPR052208">
    <property type="entry name" value="DmX-like/RAVE_component"/>
</dbReference>
<evidence type="ECO:0000313" key="1">
    <source>
        <dbReference type="Proteomes" id="UP000504617"/>
    </source>
</evidence>
<sequence>MTFNLAWDPQGNRLLTATDNLQLWAPPAKDVLEEEDEEGEDNPDLGVKDEKSYPVLNDWKCIWQCRTAVSVYLMEWSPDGEYFATAGKDDCLLKVWYPMMGWKSSLRPQEGDETKKTSGSTHFAFVYLSHPRAVTGFSWRHTSKFMPRGSICNVLLTSCQDGICRLWVETLLPEDTLLGEQICETSTSSISSSTSFSRSGRHKDNIQQALETIHHLKNLRKGQRRSSVLITHAEDLPNQLGVHEVQRHISHHANALCHFHIAASINPNTDIPAALVKTAFNFDEGSEGF</sequence>
<dbReference type="SMART" id="SM00320">
    <property type="entry name" value="WD40"/>
    <property type="match status" value="2"/>
</dbReference>
<dbReference type="Gene3D" id="2.130.10.10">
    <property type="entry name" value="YVTN repeat-like/Quinoprotein amine dehydrogenase"/>
    <property type="match status" value="1"/>
</dbReference>
<reference evidence="2" key="1">
    <citation type="submission" date="2025-08" db="UniProtKB">
        <authorList>
            <consortium name="RefSeq"/>
        </authorList>
    </citation>
    <scope>IDENTIFICATION</scope>
</reference>
<dbReference type="PANTHER" id="PTHR13950">
    <property type="entry name" value="RABCONNECTIN-RELATED"/>
    <property type="match status" value="1"/>
</dbReference>
<dbReference type="KEGG" id="tsr:106544052"/>
<dbReference type="PANTHER" id="PTHR13950:SF13">
    <property type="entry name" value="DMX-LIKE PROTEIN 2"/>
    <property type="match status" value="1"/>
</dbReference>
<name>A0A6I9XIS8_9SAUR</name>
<dbReference type="AlphaFoldDB" id="A0A6I9XIS8"/>
<dbReference type="InterPro" id="IPR036322">
    <property type="entry name" value="WD40_repeat_dom_sf"/>
</dbReference>
<dbReference type="Pfam" id="PF00400">
    <property type="entry name" value="WD40"/>
    <property type="match status" value="2"/>
</dbReference>
<organism evidence="1 2">
    <name type="scientific">Thamnophis sirtalis</name>
    <dbReference type="NCBI Taxonomy" id="35019"/>
    <lineage>
        <taxon>Eukaryota</taxon>
        <taxon>Metazoa</taxon>
        <taxon>Chordata</taxon>
        <taxon>Craniata</taxon>
        <taxon>Vertebrata</taxon>
        <taxon>Euteleostomi</taxon>
        <taxon>Lepidosauria</taxon>
        <taxon>Squamata</taxon>
        <taxon>Bifurcata</taxon>
        <taxon>Unidentata</taxon>
        <taxon>Episquamata</taxon>
        <taxon>Toxicofera</taxon>
        <taxon>Serpentes</taxon>
        <taxon>Colubroidea</taxon>
        <taxon>Colubridae</taxon>
        <taxon>Natricinae</taxon>
        <taxon>Thamnophis</taxon>
    </lineage>
</organism>
<evidence type="ECO:0000313" key="2">
    <source>
        <dbReference type="RefSeq" id="XP_013915669.1"/>
    </source>
</evidence>
<protein>
    <submittedName>
        <fullName evidence="2">DmX-like protein 2</fullName>
    </submittedName>
</protein>
<dbReference type="OrthoDB" id="9306524at2759"/>
<feature type="non-terminal residue" evidence="2">
    <location>
        <position position="289"/>
    </location>
</feature>
<keyword evidence="1" id="KW-1185">Reference proteome</keyword>